<proteinExistence type="predicted"/>
<dbReference type="Proteomes" id="UP001596226">
    <property type="component" value="Unassembled WGS sequence"/>
</dbReference>
<sequence length="113" mass="12277">MTLLVPANPLRPRRPDDHFAPEADAARAAGIDVAVIDHDALTRGDPHHAVTTVPAGGVAVYRGWMLRSDQYAAFADALAARSVTLRTNADQYRRAHELPGWYHQLAPVTPTST</sequence>
<keyword evidence="2" id="KW-1185">Reference proteome</keyword>
<gene>
    <name evidence="1" type="ORF">ACFQGL_28565</name>
</gene>
<name>A0ABW1HF35_9ACTN</name>
<evidence type="ECO:0000313" key="1">
    <source>
        <dbReference type="EMBL" id="MFC5927301.1"/>
    </source>
</evidence>
<accession>A0ABW1HF35</accession>
<organism evidence="1 2">
    <name type="scientific">Micromonospora vulcania</name>
    <dbReference type="NCBI Taxonomy" id="1441873"/>
    <lineage>
        <taxon>Bacteria</taxon>
        <taxon>Bacillati</taxon>
        <taxon>Actinomycetota</taxon>
        <taxon>Actinomycetes</taxon>
        <taxon>Micromonosporales</taxon>
        <taxon>Micromonosporaceae</taxon>
        <taxon>Micromonospora</taxon>
    </lineage>
</organism>
<comment type="caution">
    <text evidence="1">The sequence shown here is derived from an EMBL/GenBank/DDBJ whole genome shotgun (WGS) entry which is preliminary data.</text>
</comment>
<dbReference type="RefSeq" id="WP_377515687.1">
    <property type="nucleotide sequence ID" value="NZ_JBHSQS010000028.1"/>
</dbReference>
<dbReference type="EMBL" id="JBHSQS010000028">
    <property type="protein sequence ID" value="MFC5927301.1"/>
    <property type="molecule type" value="Genomic_DNA"/>
</dbReference>
<evidence type="ECO:0000313" key="2">
    <source>
        <dbReference type="Proteomes" id="UP001596226"/>
    </source>
</evidence>
<protein>
    <submittedName>
        <fullName evidence="1">Uncharacterized protein</fullName>
    </submittedName>
</protein>
<reference evidence="2" key="1">
    <citation type="journal article" date="2019" name="Int. J. Syst. Evol. Microbiol.">
        <title>The Global Catalogue of Microorganisms (GCM) 10K type strain sequencing project: providing services to taxonomists for standard genome sequencing and annotation.</title>
        <authorList>
            <consortium name="The Broad Institute Genomics Platform"/>
            <consortium name="The Broad Institute Genome Sequencing Center for Infectious Disease"/>
            <person name="Wu L."/>
            <person name="Ma J."/>
        </authorList>
    </citation>
    <scope>NUCLEOTIDE SEQUENCE [LARGE SCALE GENOMIC DNA]</scope>
    <source>
        <strain evidence="2">CGMCC 4.7144</strain>
    </source>
</reference>